<comment type="similarity">
    <text evidence="2 10 12">Belongs to the AdoMet synthase family.</text>
</comment>
<feature type="binding site" description="in other chain" evidence="10">
    <location>
        <position position="281"/>
    </location>
    <ligand>
        <name>L-methionine</name>
        <dbReference type="ChEBI" id="CHEBI:57844"/>
        <note>ligand shared between two neighboring subunits</note>
    </ligand>
</feature>
<dbReference type="InterPro" id="IPR022629">
    <property type="entry name" value="S-AdoMet_synt_central"/>
</dbReference>
<dbReference type="EMBL" id="LR746496">
    <property type="protein sequence ID" value="CAA7602830.1"/>
    <property type="molecule type" value="Genomic_DNA"/>
</dbReference>
<feature type="binding site" description="in other chain" evidence="10">
    <location>
        <position position="15"/>
    </location>
    <ligand>
        <name>ATP</name>
        <dbReference type="ChEBI" id="CHEBI:30616"/>
        <note>ligand shared between two neighboring subunits</note>
    </ligand>
</feature>
<evidence type="ECO:0000259" key="15">
    <source>
        <dbReference type="Pfam" id="PF02773"/>
    </source>
</evidence>
<feature type="binding site" description="in other chain" evidence="10">
    <location>
        <position position="56"/>
    </location>
    <ligand>
        <name>L-methionine</name>
        <dbReference type="ChEBI" id="CHEBI:57844"/>
        <note>ligand shared between two neighboring subunits</note>
    </ligand>
</feature>
<keyword evidence="4 10" id="KW-0808">Transferase</keyword>
<feature type="binding site" description="in other chain" evidence="10">
    <location>
        <begin position="241"/>
        <end position="242"/>
    </location>
    <ligand>
        <name>ATP</name>
        <dbReference type="ChEBI" id="CHEBI:30616"/>
        <note>ligand shared between two neighboring subunits</note>
    </ligand>
</feature>
<keyword evidence="10" id="KW-0963">Cytoplasm</keyword>
<dbReference type="AlphaFoldDB" id="A0A8S0X6W3"/>
<evidence type="ECO:0000256" key="7">
    <source>
        <dbReference type="ARBA" id="ARBA00022840"/>
    </source>
</evidence>
<dbReference type="PROSITE" id="PS00377">
    <property type="entry name" value="ADOMET_SYNTHASE_2"/>
    <property type="match status" value="1"/>
</dbReference>
<feature type="binding site" evidence="10">
    <location>
        <position position="43"/>
    </location>
    <ligand>
        <name>K(+)</name>
        <dbReference type="ChEBI" id="CHEBI:29103"/>
    </ligand>
</feature>
<comment type="cofactor">
    <cofactor evidence="10">
        <name>Mg(2+)</name>
        <dbReference type="ChEBI" id="CHEBI:18420"/>
    </cofactor>
    <text evidence="10">Binds 2 divalent ions per subunit.</text>
</comment>
<keyword evidence="8 10" id="KW-0460">Magnesium</keyword>
<evidence type="ECO:0000256" key="4">
    <source>
        <dbReference type="ARBA" id="ARBA00022679"/>
    </source>
</evidence>
<dbReference type="GO" id="GO:0005737">
    <property type="term" value="C:cytoplasm"/>
    <property type="evidence" value="ECO:0007669"/>
    <property type="project" value="UniProtKB-SubCell"/>
</dbReference>
<evidence type="ECO:0000256" key="9">
    <source>
        <dbReference type="ARBA" id="ARBA00022958"/>
    </source>
</evidence>
<dbReference type="Pfam" id="PF02773">
    <property type="entry name" value="S-AdoMet_synt_C"/>
    <property type="match status" value="1"/>
</dbReference>
<dbReference type="Gene3D" id="3.30.300.10">
    <property type="match status" value="3"/>
</dbReference>
<comment type="cofactor">
    <cofactor evidence="10">
        <name>K(+)</name>
        <dbReference type="ChEBI" id="CHEBI:29103"/>
    </cofactor>
    <text evidence="10">Binds 1 potassium ion per subunit.</text>
</comment>
<dbReference type="GO" id="GO:0006556">
    <property type="term" value="P:S-adenosylmethionine biosynthetic process"/>
    <property type="evidence" value="ECO:0007669"/>
    <property type="project" value="UniProtKB-UniRule"/>
</dbReference>
<dbReference type="GO" id="GO:0006730">
    <property type="term" value="P:one-carbon metabolic process"/>
    <property type="evidence" value="ECO:0007669"/>
    <property type="project" value="UniProtKB-KW"/>
</dbReference>
<organism evidence="16">
    <name type="scientific">Acididesulfobacillus acetoxydans</name>
    <dbReference type="NCBI Taxonomy" id="1561005"/>
    <lineage>
        <taxon>Bacteria</taxon>
        <taxon>Bacillati</taxon>
        <taxon>Bacillota</taxon>
        <taxon>Clostridia</taxon>
        <taxon>Eubacteriales</taxon>
        <taxon>Peptococcaceae</taxon>
        <taxon>Acididesulfobacillus</taxon>
    </lineage>
</organism>
<dbReference type="RefSeq" id="WP_240986143.1">
    <property type="nucleotide sequence ID" value="NZ_CDGJ01000003.1"/>
</dbReference>
<dbReference type="InterPro" id="IPR022631">
    <property type="entry name" value="ADOMET_SYNTHASE_CS"/>
</dbReference>
<dbReference type="HAMAP" id="MF_00086">
    <property type="entry name" value="S_AdoMet_synth1"/>
    <property type="match status" value="1"/>
</dbReference>
<feature type="binding site" evidence="10">
    <location>
        <position position="273"/>
    </location>
    <ligand>
        <name>ATP</name>
        <dbReference type="ChEBI" id="CHEBI:30616"/>
        <note>ligand shared between two neighboring subunits</note>
    </ligand>
</feature>
<evidence type="ECO:0000256" key="2">
    <source>
        <dbReference type="ARBA" id="ARBA00009685"/>
    </source>
</evidence>
<dbReference type="InterPro" id="IPR002133">
    <property type="entry name" value="S-AdoMet_synthetase"/>
</dbReference>
<dbReference type="Proteomes" id="UP001071230">
    <property type="component" value="Unassembled WGS sequence"/>
</dbReference>
<dbReference type="NCBIfam" id="TIGR01034">
    <property type="entry name" value="metK"/>
    <property type="match status" value="1"/>
</dbReference>
<dbReference type="Proteomes" id="UP000836597">
    <property type="component" value="Chromosome"/>
</dbReference>
<feature type="binding site" evidence="10">
    <location>
        <position position="250"/>
    </location>
    <ligand>
        <name>ATP</name>
        <dbReference type="ChEBI" id="CHEBI:30616"/>
        <note>ligand shared between two neighboring subunits</note>
    </ligand>
</feature>
<keyword evidence="18" id="KW-1185">Reference proteome</keyword>
<feature type="binding site" evidence="10">
    <location>
        <position position="17"/>
    </location>
    <ligand>
        <name>Mg(2+)</name>
        <dbReference type="ChEBI" id="CHEBI:18420"/>
    </ligand>
</feature>
<dbReference type="Pfam" id="PF00438">
    <property type="entry name" value="S-AdoMet_synt_N"/>
    <property type="match status" value="1"/>
</dbReference>
<protein>
    <recommendedName>
        <fullName evidence="10">S-adenosylmethionine synthase</fullName>
        <shortName evidence="10">AdoMet synthase</shortName>
        <ecNumber evidence="10">2.5.1.6</ecNumber>
    </recommendedName>
    <alternativeName>
        <fullName evidence="10">MAT</fullName>
    </alternativeName>
    <alternativeName>
        <fullName evidence="10">Methionine adenosyltransferase</fullName>
    </alternativeName>
</protein>
<dbReference type="InterPro" id="IPR022628">
    <property type="entry name" value="S-AdoMet_synt_N"/>
</dbReference>
<accession>A0A8S0X6W3</accession>
<feature type="binding site" description="in other chain" evidence="10">
    <location>
        <begin position="175"/>
        <end position="177"/>
    </location>
    <ligand>
        <name>ATP</name>
        <dbReference type="ChEBI" id="CHEBI:30616"/>
        <note>ligand shared between two neighboring subunits</note>
    </ligand>
</feature>
<feature type="binding site" description="in other chain" evidence="10">
    <location>
        <position position="99"/>
    </location>
    <ligand>
        <name>L-methionine</name>
        <dbReference type="ChEBI" id="CHEBI:57844"/>
        <note>ligand shared between two neighboring subunits</note>
    </ligand>
</feature>
<dbReference type="InterPro" id="IPR022636">
    <property type="entry name" value="S-AdoMet_synthetase_sfam"/>
</dbReference>
<comment type="subunit">
    <text evidence="10">Homotetramer; dimer of dimers.</text>
</comment>
<evidence type="ECO:0000313" key="18">
    <source>
        <dbReference type="Proteomes" id="UP001071230"/>
    </source>
</evidence>
<keyword evidence="7 10" id="KW-0067">ATP-binding</keyword>
<keyword evidence="9 10" id="KW-0630">Potassium</keyword>
<dbReference type="CDD" id="cd18079">
    <property type="entry name" value="S-AdoMet_synt"/>
    <property type="match status" value="1"/>
</dbReference>
<dbReference type="PANTHER" id="PTHR11964">
    <property type="entry name" value="S-ADENOSYLMETHIONINE SYNTHETASE"/>
    <property type="match status" value="1"/>
</dbReference>
<dbReference type="PIRSF" id="PIRSF000497">
    <property type="entry name" value="MAT"/>
    <property type="match status" value="1"/>
</dbReference>
<keyword evidence="3 10" id="KW-0554">One-carbon metabolism</keyword>
<evidence type="ECO:0000256" key="11">
    <source>
        <dbReference type="RuleBase" id="RU000542"/>
    </source>
</evidence>
<feature type="binding site" evidence="10">
    <location>
        <position position="250"/>
    </location>
    <ligand>
        <name>L-methionine</name>
        <dbReference type="ChEBI" id="CHEBI:57844"/>
        <note>ligand shared between two neighboring subunits</note>
    </ligand>
</feature>
<comment type="subcellular location">
    <subcellularLocation>
        <location evidence="10 11">Cytoplasm</location>
    </subcellularLocation>
</comment>
<dbReference type="GO" id="GO:0005524">
    <property type="term" value="F:ATP binding"/>
    <property type="evidence" value="ECO:0007669"/>
    <property type="project" value="UniProtKB-UniRule"/>
</dbReference>
<evidence type="ECO:0000313" key="17">
    <source>
        <dbReference type="EMBL" id="CEJ05711.1"/>
    </source>
</evidence>
<keyword evidence="6 10" id="KW-0547">Nucleotide-binding</keyword>
<feature type="binding site" evidence="10">
    <location>
        <position position="277"/>
    </location>
    <ligand>
        <name>ATP</name>
        <dbReference type="ChEBI" id="CHEBI:30616"/>
        <note>ligand shared between two neighboring subunits</note>
    </ligand>
</feature>
<feature type="region of interest" description="Flexible loop" evidence="10">
    <location>
        <begin position="99"/>
        <end position="109"/>
    </location>
</feature>
<dbReference type="FunFam" id="3.30.300.10:FF:000004">
    <property type="entry name" value="S-adenosylmethionine synthase"/>
    <property type="match status" value="1"/>
</dbReference>
<reference evidence="16" key="2">
    <citation type="submission" date="2020-01" db="EMBL/GenBank/DDBJ databases">
        <authorList>
            <person name="Hornung B."/>
        </authorList>
    </citation>
    <scope>NUCLEOTIDE SEQUENCE</scope>
    <source>
        <strain evidence="16">PacBioINE</strain>
    </source>
</reference>
<dbReference type="SUPFAM" id="SSF55973">
    <property type="entry name" value="S-adenosylmethionine synthetase"/>
    <property type="match status" value="3"/>
</dbReference>
<evidence type="ECO:0000256" key="12">
    <source>
        <dbReference type="RuleBase" id="RU004462"/>
    </source>
</evidence>
<evidence type="ECO:0000259" key="14">
    <source>
        <dbReference type="Pfam" id="PF02772"/>
    </source>
</evidence>
<dbReference type="EMBL" id="CDGJ01000003">
    <property type="protein sequence ID" value="CEJ05711.1"/>
    <property type="molecule type" value="Genomic_DNA"/>
</dbReference>
<feature type="binding site" description="in other chain" evidence="10">
    <location>
        <begin position="256"/>
        <end position="257"/>
    </location>
    <ligand>
        <name>ATP</name>
        <dbReference type="ChEBI" id="CHEBI:30616"/>
        <note>ligand shared between two neighboring subunits</note>
    </ligand>
</feature>
<feature type="domain" description="S-adenosylmethionine synthetase N-terminal" evidence="13">
    <location>
        <begin position="4"/>
        <end position="101"/>
    </location>
</feature>
<dbReference type="PROSITE" id="PS00376">
    <property type="entry name" value="ADOMET_SYNTHASE_1"/>
    <property type="match status" value="1"/>
</dbReference>
<dbReference type="InterPro" id="IPR022630">
    <property type="entry name" value="S-AdoMet_synt_C"/>
</dbReference>
<comment type="function">
    <text evidence="10">Catalyzes the formation of S-adenosylmethionine (AdoMet) from methionine and ATP. The overall synthetic reaction is composed of two sequential steps, AdoMet formation and the subsequent tripolyphosphate hydrolysis which occurs prior to release of AdoMet from the enzyme.</text>
</comment>
<reference evidence="17" key="1">
    <citation type="submission" date="2014-11" db="EMBL/GenBank/DDBJ databases">
        <authorList>
            <person name="Hornung B.V."/>
        </authorList>
    </citation>
    <scope>NUCLEOTIDE SEQUENCE</scope>
    <source>
        <strain evidence="17">INE</strain>
    </source>
</reference>
<feature type="domain" description="S-adenosylmethionine synthetase central" evidence="14">
    <location>
        <begin position="126"/>
        <end position="242"/>
    </location>
</feature>
<dbReference type="GO" id="GO:0004478">
    <property type="term" value="F:methionine adenosyltransferase activity"/>
    <property type="evidence" value="ECO:0007669"/>
    <property type="project" value="UniProtKB-UniRule"/>
</dbReference>
<dbReference type="FunFam" id="3.30.300.10:FF:000003">
    <property type="entry name" value="S-adenosylmethionine synthase"/>
    <property type="match status" value="1"/>
</dbReference>
<evidence type="ECO:0000256" key="10">
    <source>
        <dbReference type="HAMAP-Rule" id="MF_00086"/>
    </source>
</evidence>
<keyword evidence="5 10" id="KW-0479">Metal-binding</keyword>
<proteinExistence type="inferred from homology"/>
<evidence type="ECO:0000256" key="5">
    <source>
        <dbReference type="ARBA" id="ARBA00022723"/>
    </source>
</evidence>
<evidence type="ECO:0000256" key="6">
    <source>
        <dbReference type="ARBA" id="ARBA00022741"/>
    </source>
</evidence>
<sequence length="396" mass="43234">MVKRLFTSESVTEGHPDKICDQISDAILDAIFAKDPEARVACETAVTTGLVLVSGEITTHCYVDIPHIVRDTIREIGYTRAKFGFDADTCAVLTSIGEQSADIALGVDKALEAKTGEMSDGEIEAIGAGDQGMMFGYATNETDSYMPLPIDLAHRLARRLSEVRKSDLLDYLRPDGKTQVTVEYQDNKPVRVDTIVISTQHHPQIAQEQIRRDLLEHVIFPTVPAELLDEHTKYFINPTGRFVIGGPQGDAGLTGRKIIVDTYGGMARHGGGAFSGKDPTKVDRSAAYAARYVAKNVVAAGLAERCEIQLAYAIGVAQPVSVSVETFGTGRIPDEEIGRLVKTNFDLRPAGIIKSLNLRRPIYRQTAAYGHFGRTDLDLPWEMTDKAEALKEQAGL</sequence>
<gene>
    <name evidence="10" type="primary">metK</name>
    <name evidence="17" type="ORF">DEACI_0130</name>
    <name evidence="16" type="ORF">DEACI_3653</name>
</gene>
<comment type="pathway">
    <text evidence="1 10">Amino-acid biosynthesis; S-adenosyl-L-methionine biosynthesis; S-adenosyl-L-methionine from L-methionine: step 1/1.</text>
</comment>
<dbReference type="GO" id="GO:0000287">
    <property type="term" value="F:magnesium ion binding"/>
    <property type="evidence" value="ECO:0007669"/>
    <property type="project" value="UniProtKB-UniRule"/>
</dbReference>
<evidence type="ECO:0000256" key="3">
    <source>
        <dbReference type="ARBA" id="ARBA00022563"/>
    </source>
</evidence>
<dbReference type="KEGG" id="aacx:DEACI_3653"/>
<feature type="domain" description="S-adenosylmethionine synthetase C-terminal" evidence="15">
    <location>
        <begin position="244"/>
        <end position="382"/>
    </location>
</feature>
<evidence type="ECO:0000313" key="16">
    <source>
        <dbReference type="EMBL" id="CAA7602830.1"/>
    </source>
</evidence>
<evidence type="ECO:0000259" key="13">
    <source>
        <dbReference type="Pfam" id="PF00438"/>
    </source>
</evidence>
<comment type="catalytic activity">
    <reaction evidence="10">
        <text>L-methionine + ATP + H2O = S-adenosyl-L-methionine + phosphate + diphosphate</text>
        <dbReference type="Rhea" id="RHEA:21080"/>
        <dbReference type="ChEBI" id="CHEBI:15377"/>
        <dbReference type="ChEBI" id="CHEBI:30616"/>
        <dbReference type="ChEBI" id="CHEBI:33019"/>
        <dbReference type="ChEBI" id="CHEBI:43474"/>
        <dbReference type="ChEBI" id="CHEBI:57844"/>
        <dbReference type="ChEBI" id="CHEBI:59789"/>
        <dbReference type="EC" id="2.5.1.6"/>
    </reaction>
</comment>
<dbReference type="EC" id="2.5.1.6" evidence="10"/>
<dbReference type="Pfam" id="PF02772">
    <property type="entry name" value="S-AdoMet_synt_M"/>
    <property type="match status" value="1"/>
</dbReference>
<evidence type="ECO:0000256" key="1">
    <source>
        <dbReference type="ARBA" id="ARBA00005224"/>
    </source>
</evidence>
<evidence type="ECO:0000256" key="8">
    <source>
        <dbReference type="ARBA" id="ARBA00022842"/>
    </source>
</evidence>
<name>A0A8S0X6W3_9FIRM</name>